<organism evidence="3 4">
    <name type="scientific">Volvox africanus</name>
    <dbReference type="NCBI Taxonomy" id="51714"/>
    <lineage>
        <taxon>Eukaryota</taxon>
        <taxon>Viridiplantae</taxon>
        <taxon>Chlorophyta</taxon>
        <taxon>core chlorophytes</taxon>
        <taxon>Chlorophyceae</taxon>
        <taxon>CS clade</taxon>
        <taxon>Chlamydomonadales</taxon>
        <taxon>Volvocaceae</taxon>
        <taxon>Volvox</taxon>
    </lineage>
</organism>
<evidence type="ECO:0000313" key="3">
    <source>
        <dbReference type="EMBL" id="GLI71787.1"/>
    </source>
</evidence>
<dbReference type="Proteomes" id="UP001165090">
    <property type="component" value="Unassembled WGS sequence"/>
</dbReference>
<evidence type="ECO:0000256" key="1">
    <source>
        <dbReference type="ARBA" id="ARBA00008721"/>
    </source>
</evidence>
<feature type="compositionally biased region" description="Pro residues" evidence="2">
    <location>
        <begin position="857"/>
        <end position="881"/>
    </location>
</feature>
<feature type="region of interest" description="Disordered" evidence="2">
    <location>
        <begin position="698"/>
        <end position="726"/>
    </location>
</feature>
<dbReference type="InterPro" id="IPR024079">
    <property type="entry name" value="MetalloPept_cat_dom_sf"/>
</dbReference>
<dbReference type="EMBL" id="BSDZ01000120">
    <property type="protein sequence ID" value="GLI71787.1"/>
    <property type="molecule type" value="Genomic_DNA"/>
</dbReference>
<evidence type="ECO:0000256" key="2">
    <source>
        <dbReference type="SAM" id="MobiDB-lite"/>
    </source>
</evidence>
<comment type="caution">
    <text evidence="3">The sequence shown here is derived from an EMBL/GenBank/DDBJ whole genome shotgun (WGS) entry which is preliminary data.</text>
</comment>
<feature type="region of interest" description="Disordered" evidence="2">
    <location>
        <begin position="800"/>
        <end position="921"/>
    </location>
</feature>
<evidence type="ECO:0000313" key="4">
    <source>
        <dbReference type="Proteomes" id="UP001165090"/>
    </source>
</evidence>
<dbReference type="PANTHER" id="PTHR47466:SF1">
    <property type="entry name" value="METALLOPROTEASE MEP1 (AFU_ORTHOLOGUE AFUA_1G07730)-RELATED"/>
    <property type="match status" value="1"/>
</dbReference>
<proteinExistence type="inferred from homology"/>
<feature type="compositionally biased region" description="Pro residues" evidence="2">
    <location>
        <begin position="838"/>
        <end position="850"/>
    </location>
</feature>
<protein>
    <recommendedName>
        <fullName evidence="5">Peptidase M43 pregnancy-associated plasma-A domain-containing protein</fullName>
    </recommendedName>
</protein>
<gene>
    <name evidence="3" type="ORF">VaNZ11_017132</name>
</gene>
<reference evidence="3 4" key="1">
    <citation type="journal article" date="2023" name="IScience">
        <title>Expanded male sex-determining region conserved during the evolution of homothallism in the green alga Volvox.</title>
        <authorList>
            <person name="Yamamoto K."/>
            <person name="Matsuzaki R."/>
            <person name="Mahakham W."/>
            <person name="Heman W."/>
            <person name="Sekimoto H."/>
            <person name="Kawachi M."/>
            <person name="Minakuchi Y."/>
            <person name="Toyoda A."/>
            <person name="Nozaki H."/>
        </authorList>
    </citation>
    <scope>NUCLEOTIDE SEQUENCE [LARGE SCALE GENOMIC DNA]</scope>
    <source>
        <strain evidence="3 4">NIES-4468</strain>
    </source>
</reference>
<feature type="compositionally biased region" description="Pro residues" evidence="2">
    <location>
        <begin position="889"/>
        <end position="903"/>
    </location>
</feature>
<comment type="similarity">
    <text evidence="1">Belongs to the peptidase M43B family.</text>
</comment>
<evidence type="ECO:0008006" key="5">
    <source>
        <dbReference type="Google" id="ProtNLM"/>
    </source>
</evidence>
<dbReference type="SUPFAM" id="SSF55486">
    <property type="entry name" value="Metalloproteases ('zincins'), catalytic domain"/>
    <property type="match status" value="1"/>
</dbReference>
<dbReference type="Gene3D" id="3.40.390.10">
    <property type="entry name" value="Collagenase (Catalytic Domain)"/>
    <property type="match status" value="1"/>
</dbReference>
<name>A0ABQ5SP63_9CHLO</name>
<dbReference type="PANTHER" id="PTHR47466">
    <property type="match status" value="1"/>
</dbReference>
<keyword evidence="4" id="KW-1185">Reference proteome</keyword>
<sequence>MAFYNRLAFHAVFHYLVLHAFLRDNAHVVRASNTGQQGSGESEPPFLVLFDTVNASSIEVQKLFEQASNVSAVAYLLLGAHEPLSSAVGSSNALAPHLTPLILRLYILHPERANSSVAKALYKVSWSLHGSSPTLQACFRDMYNFLGKVFTWVRDNIPLRLQEVPGQPKASAMWPDIPPLELTAAVASALSSSGPLNDTALLISSSCGLTATAFAALVPNISSVLMDLHKDLPILQNITKNMYDANWGTQQSYQDNATNVLQPQARRRLLQQIKYVDAMPPGSFRPAAPATLPNVLVPLVFHILLYQDNLPHDSIGPAQYDQAPSYINRMVRQVNLMAKPTNFQFVVKEVRNDYGKYGYLLLGDRSTWLKAPYCDSTTCSTNLYKLAESYVSDWPRSINIFVASDSASGGSVLGYAFVPASDVYPNLGFVFLSWDSVTTNGGLNSPFYYNYGAVALIHEVFHHLGLQHTFGSSTNATCLDDDYVIDTPATFGPVSSTSFIVTAYNYCLDIIWGQYGGNWDRMFEAASNRLGIPEADMNSWADSCPGNPGYDELGNYMTYSIAACYPALGHLTPGQVQRAHYVTAEMNPILYAWGQYYAATVRPPPPQASPPLPDDPIFEICKYSNTLCKCKSKWTFNGTQYSYCSVTAPNSRLMCEVADVASCPVCTTVGLLPCILNCSLAATPQICNLTSPLPPGYKAPPPPSPPPPRPPSPPPYPPPPPPQAVPEECKFSSSGCPCRSTWTYYSSSSVSYASYCSNPDGSNRLWCQVSSTCPSFADSPFQYCPKGITKRSCNTSPVVFSTTRIPPSPPLAPSSRSPAGQQPSNPSTPVPLTALPPWKAPLKPPTPPSHNPASTQSPPPRRPPPTSSKQPPPLRPPPPSQPLKRKAKPPPPGKMKSPPPPLPSFLMNWSPPPPPRAKRTP</sequence>
<accession>A0ABQ5SP63</accession>
<feature type="compositionally biased region" description="Pro residues" evidence="2">
    <location>
        <begin position="698"/>
        <end position="724"/>
    </location>
</feature>